<evidence type="ECO:0000259" key="2">
    <source>
        <dbReference type="Pfam" id="PF11716"/>
    </source>
</evidence>
<dbReference type="Pfam" id="PF11716">
    <property type="entry name" value="MDMPI_N"/>
    <property type="match status" value="1"/>
</dbReference>
<protein>
    <submittedName>
        <fullName evidence="3">Maleylpyruvate isomerase family mycothiol-dependent enzyme</fullName>
    </submittedName>
</protein>
<gene>
    <name evidence="3" type="ORF">ACFPRC_31530</name>
</gene>
<reference evidence="4" key="1">
    <citation type="journal article" date="2019" name="Int. J. Syst. Evol. Microbiol.">
        <title>The Global Catalogue of Microorganisms (GCM) 10K type strain sequencing project: providing services to taxonomists for standard genome sequencing and annotation.</title>
        <authorList>
            <consortium name="The Broad Institute Genomics Platform"/>
            <consortium name="The Broad Institute Genome Sequencing Center for Infectious Disease"/>
            <person name="Wu L."/>
            <person name="Ma J."/>
        </authorList>
    </citation>
    <scope>NUCLEOTIDE SEQUENCE [LARGE SCALE GENOMIC DNA]</scope>
    <source>
        <strain evidence="4">CGMCC 4.1542</strain>
    </source>
</reference>
<dbReference type="PANTHER" id="PTHR40758">
    <property type="entry name" value="CONSERVED PROTEIN"/>
    <property type="match status" value="1"/>
</dbReference>
<dbReference type="GO" id="GO:0016853">
    <property type="term" value="F:isomerase activity"/>
    <property type="evidence" value="ECO:0007669"/>
    <property type="project" value="UniProtKB-KW"/>
</dbReference>
<dbReference type="Proteomes" id="UP001595855">
    <property type="component" value="Unassembled WGS sequence"/>
</dbReference>
<evidence type="ECO:0000313" key="4">
    <source>
        <dbReference type="Proteomes" id="UP001595855"/>
    </source>
</evidence>
<keyword evidence="3" id="KW-0413">Isomerase</keyword>
<feature type="domain" description="MDMPI C-terminal" evidence="1">
    <location>
        <begin position="144"/>
        <end position="237"/>
    </location>
</feature>
<accession>A0ABV9X4K5</accession>
<evidence type="ECO:0000259" key="1">
    <source>
        <dbReference type="Pfam" id="PF07398"/>
    </source>
</evidence>
<dbReference type="InterPro" id="IPR024344">
    <property type="entry name" value="MDMPI_metal-binding"/>
</dbReference>
<evidence type="ECO:0000313" key="3">
    <source>
        <dbReference type="EMBL" id="MFC5019379.1"/>
    </source>
</evidence>
<feature type="domain" description="Mycothiol-dependent maleylpyruvate isomerase metal-binding" evidence="2">
    <location>
        <begin position="14"/>
        <end position="129"/>
    </location>
</feature>
<dbReference type="InterPro" id="IPR017517">
    <property type="entry name" value="Maleyloyr_isom"/>
</dbReference>
<dbReference type="PANTHER" id="PTHR40758:SF1">
    <property type="entry name" value="CONSERVED PROTEIN"/>
    <property type="match status" value="1"/>
</dbReference>
<dbReference type="SUPFAM" id="SSF109854">
    <property type="entry name" value="DinB/YfiT-like putative metalloenzymes"/>
    <property type="match status" value="1"/>
</dbReference>
<name>A0ABV9X4K5_9ACTN</name>
<dbReference type="InterPro" id="IPR010872">
    <property type="entry name" value="MDMPI_C-term_domain"/>
</dbReference>
<comment type="caution">
    <text evidence="3">The sequence shown here is derived from an EMBL/GenBank/DDBJ whole genome shotgun (WGS) entry which is preliminary data.</text>
</comment>
<organism evidence="3 4">
    <name type="scientific">Streptomyces lienomycini</name>
    <dbReference type="NCBI Taxonomy" id="284035"/>
    <lineage>
        <taxon>Bacteria</taxon>
        <taxon>Bacillati</taxon>
        <taxon>Actinomycetota</taxon>
        <taxon>Actinomycetes</taxon>
        <taxon>Kitasatosporales</taxon>
        <taxon>Streptomycetaceae</taxon>
        <taxon>Streptomyces</taxon>
    </lineage>
</organism>
<dbReference type="Pfam" id="PF07398">
    <property type="entry name" value="MDMPI_C"/>
    <property type="match status" value="1"/>
</dbReference>
<dbReference type="NCBIfam" id="TIGR03083">
    <property type="entry name" value="maleylpyruvate isomerase family mycothiol-dependent enzyme"/>
    <property type="match status" value="1"/>
</dbReference>
<dbReference type="EMBL" id="JBHSJO010000001">
    <property type="protein sequence ID" value="MFC5019379.1"/>
    <property type="molecule type" value="Genomic_DNA"/>
</dbReference>
<keyword evidence="4" id="KW-1185">Reference proteome</keyword>
<dbReference type="InterPro" id="IPR034660">
    <property type="entry name" value="DinB/YfiT-like"/>
</dbReference>
<sequence length="247" mass="26459">MKTAAYVEVLDHEGVLLASAAESAGCDAEVPTCPGWRVRDLLRHTGTVHRWATGYVAEGHTGPRPADGPPDLDGAPLLTWFREGHGRLVDTLAGAAPDVRCWHFLPAPSPLAFWARRQAHETTVHRLDAEAAAAGGEPGRIGADFAVDGIDELLGGFHARPTSAVRTEGPRTLRIRATDAPDAVWTVQLSAEPLAVRRDEVGEADCELTGPAAQLYSALWNRRPFPQVTGDGSLAALWRERSGVTSK</sequence>
<proteinExistence type="predicted"/>
<dbReference type="RefSeq" id="WP_271414581.1">
    <property type="nucleotide sequence ID" value="NZ_BAAATN010000008.1"/>
</dbReference>